<dbReference type="Pfam" id="PF00106">
    <property type="entry name" value="adh_short"/>
    <property type="match status" value="1"/>
</dbReference>
<gene>
    <name evidence="5" type="ORF">BJ554DRAFT_4845</name>
</gene>
<dbReference type="SUPFAM" id="SSF51735">
    <property type="entry name" value="NAD(P)-binding Rossmann-fold domains"/>
    <property type="match status" value="1"/>
</dbReference>
<dbReference type="GO" id="GO:0016491">
    <property type="term" value="F:oxidoreductase activity"/>
    <property type="evidence" value="ECO:0007669"/>
    <property type="project" value="UniProtKB-KW"/>
</dbReference>
<dbReference type="InterPro" id="IPR036291">
    <property type="entry name" value="NAD(P)-bd_dom_sf"/>
</dbReference>
<evidence type="ECO:0000256" key="4">
    <source>
        <dbReference type="SAM" id="MobiDB-lite"/>
    </source>
</evidence>
<dbReference type="Proteomes" id="UP000673691">
    <property type="component" value="Unassembled WGS sequence"/>
</dbReference>
<dbReference type="CDD" id="cd05233">
    <property type="entry name" value="SDR_c"/>
    <property type="match status" value="1"/>
</dbReference>
<organism evidence="5 6">
    <name type="scientific">Olpidium bornovanus</name>
    <dbReference type="NCBI Taxonomy" id="278681"/>
    <lineage>
        <taxon>Eukaryota</taxon>
        <taxon>Fungi</taxon>
        <taxon>Fungi incertae sedis</taxon>
        <taxon>Olpidiomycota</taxon>
        <taxon>Olpidiomycotina</taxon>
        <taxon>Olpidiomycetes</taxon>
        <taxon>Olpidiales</taxon>
        <taxon>Olpidiaceae</taxon>
        <taxon>Olpidium</taxon>
    </lineage>
</organism>
<dbReference type="EMBL" id="JAEFCI010002034">
    <property type="protein sequence ID" value="KAG5462511.1"/>
    <property type="molecule type" value="Genomic_DNA"/>
</dbReference>
<accession>A0A8H8A049</accession>
<dbReference type="PANTHER" id="PTHR42901">
    <property type="entry name" value="ALCOHOL DEHYDROGENASE"/>
    <property type="match status" value="1"/>
</dbReference>
<keyword evidence="3" id="KW-0560">Oxidoreductase</keyword>
<dbReference type="PROSITE" id="PS00061">
    <property type="entry name" value="ADH_SHORT"/>
    <property type="match status" value="1"/>
</dbReference>
<keyword evidence="6" id="KW-1185">Reference proteome</keyword>
<evidence type="ECO:0000313" key="6">
    <source>
        <dbReference type="Proteomes" id="UP000673691"/>
    </source>
</evidence>
<dbReference type="Gene3D" id="3.40.50.720">
    <property type="entry name" value="NAD(P)-binding Rossmann-like Domain"/>
    <property type="match status" value="1"/>
</dbReference>
<keyword evidence="2" id="KW-0521">NADP</keyword>
<comment type="similarity">
    <text evidence="1">Belongs to the short-chain dehydrogenases/reductases (SDR) family.</text>
</comment>
<evidence type="ECO:0000256" key="2">
    <source>
        <dbReference type="ARBA" id="ARBA00022857"/>
    </source>
</evidence>
<protein>
    <recommendedName>
        <fullName evidence="7">SDR family NAD(P)-dependent oxidoreductase</fullName>
    </recommendedName>
</protein>
<dbReference type="InterPro" id="IPR002347">
    <property type="entry name" value="SDR_fam"/>
</dbReference>
<evidence type="ECO:0000313" key="5">
    <source>
        <dbReference type="EMBL" id="KAG5462511.1"/>
    </source>
</evidence>
<sequence length="440" mass="47907">MRTAGFFAAASATFPARRLLRGLPRRRHVPRALPVPGFLPDGPGPQNKIRSAMVRRLAEGRNPAWLTATAAGRRGPAPSDPVFPLALDRARRRAFHPVQGRRHRFVSVVCHADGGVRAHLSPREERGSAPDGRVAPDPGGSSGIGAAIVEKLAKQNVNVVIVALDDELLDDFHAKMTSRFVLNRPAGTPRVFFFPRWLKGEGSATKQILFDHNICGVRRYPSVSFRKAPVDLSKPDTVLSAIRLLTDDIPVNLLFNNAGFITTGLFSSVPLERNIGNFHCNATSAIPLTHHFVSRMIERGQSGLVTFTGSGAGFIPCPMSSIYGATKVFLNSFAASLAVELAPEGIDVVCINPSPVESRFYENAGKLEALKLFRKTAVQPSIVADALFASAGRVIIRDLGYFSVCSRLFLKALDWNLVAEIFKVAVPKNGDFIRMRMAKQ</sequence>
<feature type="region of interest" description="Disordered" evidence="4">
    <location>
        <begin position="119"/>
        <end position="140"/>
    </location>
</feature>
<dbReference type="OrthoDB" id="153074at2759"/>
<reference evidence="5 6" key="1">
    <citation type="journal article" name="Sci. Rep.">
        <title>Genome-scale phylogenetic analyses confirm Olpidium as the closest living zoosporic fungus to the non-flagellated, terrestrial fungi.</title>
        <authorList>
            <person name="Chang Y."/>
            <person name="Rochon D."/>
            <person name="Sekimoto S."/>
            <person name="Wang Y."/>
            <person name="Chovatia M."/>
            <person name="Sandor L."/>
            <person name="Salamov A."/>
            <person name="Grigoriev I.V."/>
            <person name="Stajich J.E."/>
            <person name="Spatafora J.W."/>
        </authorList>
    </citation>
    <scope>NUCLEOTIDE SEQUENCE [LARGE SCALE GENOMIC DNA]</scope>
    <source>
        <strain evidence="5">S191</strain>
    </source>
</reference>
<dbReference type="PANTHER" id="PTHR42901:SF1">
    <property type="entry name" value="ALCOHOL DEHYDROGENASE"/>
    <property type="match status" value="1"/>
</dbReference>
<dbReference type="InterPro" id="IPR020904">
    <property type="entry name" value="Sc_DH/Rdtase_CS"/>
</dbReference>
<evidence type="ECO:0000256" key="3">
    <source>
        <dbReference type="ARBA" id="ARBA00023002"/>
    </source>
</evidence>
<proteinExistence type="inferred from homology"/>
<dbReference type="PRINTS" id="PR00081">
    <property type="entry name" value="GDHRDH"/>
</dbReference>
<comment type="caution">
    <text evidence="5">The sequence shown here is derived from an EMBL/GenBank/DDBJ whole genome shotgun (WGS) entry which is preliminary data.</text>
</comment>
<dbReference type="AlphaFoldDB" id="A0A8H8A049"/>
<evidence type="ECO:0008006" key="7">
    <source>
        <dbReference type="Google" id="ProtNLM"/>
    </source>
</evidence>
<name>A0A8H8A049_9FUNG</name>
<evidence type="ECO:0000256" key="1">
    <source>
        <dbReference type="ARBA" id="ARBA00006484"/>
    </source>
</evidence>